<evidence type="ECO:0000313" key="3">
    <source>
        <dbReference type="Proteomes" id="UP000828390"/>
    </source>
</evidence>
<protein>
    <submittedName>
        <fullName evidence="2">Uncharacterized protein</fullName>
    </submittedName>
</protein>
<keyword evidence="3" id="KW-1185">Reference proteome</keyword>
<organism evidence="2 3">
    <name type="scientific">Dreissena polymorpha</name>
    <name type="common">Zebra mussel</name>
    <name type="synonym">Mytilus polymorpha</name>
    <dbReference type="NCBI Taxonomy" id="45954"/>
    <lineage>
        <taxon>Eukaryota</taxon>
        <taxon>Metazoa</taxon>
        <taxon>Spiralia</taxon>
        <taxon>Lophotrochozoa</taxon>
        <taxon>Mollusca</taxon>
        <taxon>Bivalvia</taxon>
        <taxon>Autobranchia</taxon>
        <taxon>Heteroconchia</taxon>
        <taxon>Euheterodonta</taxon>
        <taxon>Imparidentia</taxon>
        <taxon>Neoheterodontei</taxon>
        <taxon>Myida</taxon>
        <taxon>Dreissenoidea</taxon>
        <taxon>Dreissenidae</taxon>
        <taxon>Dreissena</taxon>
    </lineage>
</organism>
<sequence length="499" mass="56195">MREHSEFIEERQLPPWLHPTISKFDARYDSPPLLVCHRDIAREYMSCAVHLSSRNADKSILEQYFSVDDEGGRSRIRRKSAARERGKETYADNNKSEDKQVAKEHTSGLKCATSTALPSRPKLELSCACIKSSCVDVCPKAVDLFAPKSLSSAAENDRDTKAHVYLNRTETETLMNIEILTKSSRPLPRIPCQRGADSTSVISQENVTKTYTVHASQTTFSSRKSKSRKSADEISSIVKECRKIGDDLRTLRWSVLTSLDKSKEEQVQFNVIDCIIKAQFNKVLKTLRKTRTLYEEACHSCGNFKPGKASFHSGFYCNRLAFVSTTKQVDELRFLMKNDLTGMQKRLFLNDEDLEIGAIFQHIVVLLDLVDAITTLRLFVTHIKNAVQQETENNIKILVNISAIESLKTKVLAKCVGMKIQKYGKGILNPSSGITKDGCVHVSAIPVSQQWSTSPDRTHGSVSAIRHLEAHMESSLDNAHMEPYGERRAKLAQRDCRIL</sequence>
<dbReference type="Proteomes" id="UP000828390">
    <property type="component" value="Unassembled WGS sequence"/>
</dbReference>
<accession>A0A9D4R999</accession>
<feature type="compositionally biased region" description="Basic and acidic residues" evidence="1">
    <location>
        <begin position="81"/>
        <end position="101"/>
    </location>
</feature>
<comment type="caution">
    <text evidence="2">The sequence shown here is derived from an EMBL/GenBank/DDBJ whole genome shotgun (WGS) entry which is preliminary data.</text>
</comment>
<evidence type="ECO:0000256" key="1">
    <source>
        <dbReference type="SAM" id="MobiDB-lite"/>
    </source>
</evidence>
<evidence type="ECO:0000313" key="2">
    <source>
        <dbReference type="EMBL" id="KAH3858973.1"/>
    </source>
</evidence>
<reference evidence="2" key="1">
    <citation type="journal article" date="2019" name="bioRxiv">
        <title>The Genome of the Zebra Mussel, Dreissena polymorpha: A Resource for Invasive Species Research.</title>
        <authorList>
            <person name="McCartney M.A."/>
            <person name="Auch B."/>
            <person name="Kono T."/>
            <person name="Mallez S."/>
            <person name="Zhang Y."/>
            <person name="Obille A."/>
            <person name="Becker A."/>
            <person name="Abrahante J.E."/>
            <person name="Garbe J."/>
            <person name="Badalamenti J.P."/>
            <person name="Herman A."/>
            <person name="Mangelson H."/>
            <person name="Liachko I."/>
            <person name="Sullivan S."/>
            <person name="Sone E.D."/>
            <person name="Koren S."/>
            <person name="Silverstein K.A.T."/>
            <person name="Beckman K.B."/>
            <person name="Gohl D.M."/>
        </authorList>
    </citation>
    <scope>NUCLEOTIDE SEQUENCE</scope>
    <source>
        <strain evidence="2">Duluth1</strain>
        <tissue evidence="2">Whole animal</tissue>
    </source>
</reference>
<gene>
    <name evidence="2" type="ORF">DPMN_101619</name>
</gene>
<name>A0A9D4R999_DREPO</name>
<proteinExistence type="predicted"/>
<dbReference type="AlphaFoldDB" id="A0A9D4R999"/>
<dbReference type="EMBL" id="JAIWYP010000003">
    <property type="protein sequence ID" value="KAH3858973.1"/>
    <property type="molecule type" value="Genomic_DNA"/>
</dbReference>
<reference evidence="2" key="2">
    <citation type="submission" date="2020-11" db="EMBL/GenBank/DDBJ databases">
        <authorList>
            <person name="McCartney M.A."/>
            <person name="Auch B."/>
            <person name="Kono T."/>
            <person name="Mallez S."/>
            <person name="Becker A."/>
            <person name="Gohl D.M."/>
            <person name="Silverstein K.A.T."/>
            <person name="Koren S."/>
            <person name="Bechman K.B."/>
            <person name="Herman A."/>
            <person name="Abrahante J.E."/>
            <person name="Garbe J."/>
        </authorList>
    </citation>
    <scope>NUCLEOTIDE SEQUENCE</scope>
    <source>
        <strain evidence="2">Duluth1</strain>
        <tissue evidence="2">Whole animal</tissue>
    </source>
</reference>
<feature type="region of interest" description="Disordered" evidence="1">
    <location>
        <begin position="76"/>
        <end position="101"/>
    </location>
</feature>